<organism evidence="1 2">
    <name type="scientific">Asticcacaulis excentricus (strain ATCC 15261 / DSM 4724 / KCTC 12464 / NCIMB 9791 / VKM B-1370 / CB 48)</name>
    <dbReference type="NCBI Taxonomy" id="573065"/>
    <lineage>
        <taxon>Bacteria</taxon>
        <taxon>Pseudomonadati</taxon>
        <taxon>Pseudomonadota</taxon>
        <taxon>Alphaproteobacteria</taxon>
        <taxon>Caulobacterales</taxon>
        <taxon>Caulobacteraceae</taxon>
        <taxon>Asticcacaulis</taxon>
    </lineage>
</organism>
<dbReference type="KEGG" id="aex:Astex_0032"/>
<dbReference type="EMBL" id="CP002395">
    <property type="protein sequence ID" value="ADU11736.1"/>
    <property type="molecule type" value="Genomic_DNA"/>
</dbReference>
<dbReference type="OrthoDB" id="9815501at2"/>
<dbReference type="AlphaFoldDB" id="E8RMX3"/>
<dbReference type="InterPro" id="IPR038296">
    <property type="entry name" value="ParD_sf"/>
</dbReference>
<evidence type="ECO:0000313" key="2">
    <source>
        <dbReference type="Proteomes" id="UP000001492"/>
    </source>
</evidence>
<dbReference type="RefSeq" id="WP_013477570.1">
    <property type="nucleotide sequence ID" value="NC_014816.1"/>
</dbReference>
<evidence type="ECO:0000313" key="1">
    <source>
        <dbReference type="EMBL" id="ADU11736.1"/>
    </source>
</evidence>
<keyword evidence="2" id="KW-1185">Reference proteome</keyword>
<accession>E8RMX3</accession>
<reference evidence="2" key="1">
    <citation type="submission" date="2010-12" db="EMBL/GenBank/DDBJ databases">
        <title>Complete sequence of chromosome 1 of Asticcacaulis excentricus CB 48.</title>
        <authorList>
            <consortium name="US DOE Joint Genome Institute"/>
            <person name="Lucas S."/>
            <person name="Copeland A."/>
            <person name="Lapidus A."/>
            <person name="Cheng J.-F."/>
            <person name="Bruce D."/>
            <person name="Goodwin L."/>
            <person name="Pitluck S."/>
            <person name="Teshima H."/>
            <person name="Davenport K."/>
            <person name="Detter J.C."/>
            <person name="Han C."/>
            <person name="Tapia R."/>
            <person name="Land M."/>
            <person name="Hauser L."/>
            <person name="Jeffries C."/>
            <person name="Kyrpides N."/>
            <person name="Ivanova N."/>
            <person name="Ovchinnikova G."/>
            <person name="Brun Y.V."/>
            <person name="Woyke T."/>
        </authorList>
    </citation>
    <scope>NUCLEOTIDE SEQUENCE [LARGE SCALE GENOMIC DNA]</scope>
    <source>
        <strain evidence="2">ATCC 15261 / DSM 4724 / KCTC 12464 / NCIMB 9791 / VKM B-1370 / CB 48</strain>
    </source>
</reference>
<dbReference type="Pfam" id="PF03693">
    <property type="entry name" value="ParD_antitoxin"/>
    <property type="match status" value="1"/>
</dbReference>
<sequence>MVQNGRYINTSGLVRGGLRIIEACERRLAGLDRALHSGRSEEAAGALTPYDTLMNKLKQRYTRMAAERGED</sequence>
<proteinExistence type="predicted"/>
<dbReference type="InterPro" id="IPR022789">
    <property type="entry name" value="ParD"/>
</dbReference>
<dbReference type="STRING" id="573065.Astex_0032"/>
<name>E8RMX3_ASTEC</name>
<dbReference type="Gene3D" id="6.10.10.120">
    <property type="entry name" value="Antitoxin ParD1-like"/>
    <property type="match status" value="1"/>
</dbReference>
<dbReference type="HOGENOM" id="CLU_144805_6_0_5"/>
<gene>
    <name evidence="1" type="ordered locus">Astex_0032</name>
</gene>
<dbReference type="Proteomes" id="UP000001492">
    <property type="component" value="Chromosome 1"/>
</dbReference>
<protein>
    <submittedName>
        <fullName evidence="1">Putative addiction module antidote protein, CopG/Arc/MetJ family</fullName>
    </submittedName>
</protein>